<name>A0A0R2HVL8_CARDV</name>
<proteinExistence type="predicted"/>
<dbReference type="AlphaFoldDB" id="A0A0R2HVL8"/>
<keyword evidence="3" id="KW-1185">Reference proteome</keyword>
<evidence type="ECO:0000313" key="3">
    <source>
        <dbReference type="Proteomes" id="UP000051658"/>
    </source>
</evidence>
<feature type="coiled-coil region" evidence="1">
    <location>
        <begin position="29"/>
        <end position="59"/>
    </location>
</feature>
<dbReference type="EMBL" id="JQBS01000035">
    <property type="protein sequence ID" value="KRN54151.1"/>
    <property type="molecule type" value="Genomic_DNA"/>
</dbReference>
<dbReference type="Proteomes" id="UP000051658">
    <property type="component" value="Unassembled WGS sequence"/>
</dbReference>
<protein>
    <submittedName>
        <fullName evidence="2">Uncharacterized protein</fullName>
    </submittedName>
</protein>
<dbReference type="RefSeq" id="WP_051915643.1">
    <property type="nucleotide sequence ID" value="NZ_JQBS01000035.1"/>
</dbReference>
<keyword evidence="1" id="KW-0175">Coiled coil</keyword>
<evidence type="ECO:0000313" key="2">
    <source>
        <dbReference type="EMBL" id="KRN54151.1"/>
    </source>
</evidence>
<sequence>MEKQIDKIFNTLLELNEEFDNTLIDPNIIKEETENISEIKDLEEVLEKRLQHLKEDKREKVVKNIVLLHSSLCDIEWQYDQLHDIIRIMMGKLAPLATKEDEHIDLENE</sequence>
<gene>
    <name evidence="2" type="ORF">IV74_GL001729</name>
</gene>
<dbReference type="PATRIC" id="fig|1449336.4.peg.1764"/>
<evidence type="ECO:0000256" key="1">
    <source>
        <dbReference type="SAM" id="Coils"/>
    </source>
</evidence>
<reference evidence="2 3" key="1">
    <citation type="journal article" date="2015" name="Genome Announc.">
        <title>Expanding the biotechnology potential of lactobacilli through comparative genomics of 213 strains and associated genera.</title>
        <authorList>
            <person name="Sun Z."/>
            <person name="Harris H.M."/>
            <person name="McCann A."/>
            <person name="Guo C."/>
            <person name="Argimon S."/>
            <person name="Zhang W."/>
            <person name="Yang X."/>
            <person name="Jeffery I.B."/>
            <person name="Cooney J.C."/>
            <person name="Kagawa T.F."/>
            <person name="Liu W."/>
            <person name="Song Y."/>
            <person name="Salvetti E."/>
            <person name="Wrobel A."/>
            <person name="Rasinkangas P."/>
            <person name="Parkhill J."/>
            <person name="Rea M.C."/>
            <person name="O'Sullivan O."/>
            <person name="Ritari J."/>
            <person name="Douillard F.P."/>
            <person name="Paul Ross R."/>
            <person name="Yang R."/>
            <person name="Briner A.E."/>
            <person name="Felis G.E."/>
            <person name="de Vos W.M."/>
            <person name="Barrangou R."/>
            <person name="Klaenhammer T.R."/>
            <person name="Caufield P.W."/>
            <person name="Cui Y."/>
            <person name="Zhang H."/>
            <person name="O'Toole P.W."/>
        </authorList>
    </citation>
    <scope>NUCLEOTIDE SEQUENCE [LARGE SCALE GENOMIC DNA]</scope>
    <source>
        <strain evidence="2 3">DSM 20623</strain>
    </source>
</reference>
<dbReference type="GeneID" id="89588727"/>
<organism evidence="2 3">
    <name type="scientific">Carnobacterium divergens DSM 20623</name>
    <dbReference type="NCBI Taxonomy" id="1449336"/>
    <lineage>
        <taxon>Bacteria</taxon>
        <taxon>Bacillati</taxon>
        <taxon>Bacillota</taxon>
        <taxon>Bacilli</taxon>
        <taxon>Lactobacillales</taxon>
        <taxon>Carnobacteriaceae</taxon>
        <taxon>Carnobacterium</taxon>
    </lineage>
</organism>
<comment type="caution">
    <text evidence="2">The sequence shown here is derived from an EMBL/GenBank/DDBJ whole genome shotgun (WGS) entry which is preliminary data.</text>
</comment>
<accession>A0A0R2HVL8</accession>